<dbReference type="EMBL" id="JAAAHW010009646">
    <property type="protein sequence ID" value="KAF9937893.1"/>
    <property type="molecule type" value="Genomic_DNA"/>
</dbReference>
<dbReference type="Gene3D" id="3.60.130.10">
    <property type="entry name" value="Clavaminate synthase-like"/>
    <property type="match status" value="1"/>
</dbReference>
<comment type="similarity">
    <text evidence="1">Belongs to the TfdA dioxygenase family.</text>
</comment>
<dbReference type="InterPro" id="IPR042098">
    <property type="entry name" value="TauD-like_sf"/>
</dbReference>
<accession>A0A9P6IME1</accession>
<keyword evidence="7" id="KW-1185">Reference proteome</keyword>
<dbReference type="GO" id="GO:0046872">
    <property type="term" value="F:metal ion binding"/>
    <property type="evidence" value="ECO:0007669"/>
    <property type="project" value="UniProtKB-KW"/>
</dbReference>
<evidence type="ECO:0000256" key="4">
    <source>
        <dbReference type="ARBA" id="ARBA00023002"/>
    </source>
</evidence>
<keyword evidence="5" id="KW-0408">Iron</keyword>
<dbReference type="SUPFAM" id="SSF51197">
    <property type="entry name" value="Clavaminate synthase-like"/>
    <property type="match status" value="1"/>
</dbReference>
<comment type="caution">
    <text evidence="6">The sequence shown here is derived from an EMBL/GenBank/DDBJ whole genome shotgun (WGS) entry which is preliminary data.</text>
</comment>
<dbReference type="AlphaFoldDB" id="A0A9P6IME1"/>
<evidence type="ECO:0000256" key="1">
    <source>
        <dbReference type="ARBA" id="ARBA00005896"/>
    </source>
</evidence>
<name>A0A9P6IME1_9FUNG</name>
<evidence type="ECO:0000256" key="2">
    <source>
        <dbReference type="ARBA" id="ARBA00022723"/>
    </source>
</evidence>
<dbReference type="Proteomes" id="UP000749646">
    <property type="component" value="Unassembled WGS sequence"/>
</dbReference>
<dbReference type="PANTHER" id="PTHR30468:SF1">
    <property type="entry name" value="ALPHA-KETOGLUTARATE-DEPENDENT SULFONATE DIOXYGENASE"/>
    <property type="match status" value="1"/>
</dbReference>
<dbReference type="GO" id="GO:0016706">
    <property type="term" value="F:2-oxoglutarate-dependent dioxygenase activity"/>
    <property type="evidence" value="ECO:0007669"/>
    <property type="project" value="TreeGrafter"/>
</dbReference>
<gene>
    <name evidence="6" type="ORF">BGZ65_000841</name>
</gene>
<dbReference type="PANTHER" id="PTHR30468">
    <property type="entry name" value="ALPHA-KETOGLUTARATE-DEPENDENT SULFONATE DIOXYGENASE"/>
    <property type="match status" value="1"/>
</dbReference>
<evidence type="ECO:0008006" key="8">
    <source>
        <dbReference type="Google" id="ProtNLM"/>
    </source>
</evidence>
<keyword evidence="3" id="KW-0223">Dioxygenase</keyword>
<protein>
    <recommendedName>
        <fullName evidence="8">TauD/TfdA-like domain-containing protein</fullName>
    </recommendedName>
</protein>
<evidence type="ECO:0000313" key="6">
    <source>
        <dbReference type="EMBL" id="KAF9937893.1"/>
    </source>
</evidence>
<keyword evidence="2" id="KW-0479">Metal-binding</keyword>
<keyword evidence="4" id="KW-0560">Oxidoreductase</keyword>
<dbReference type="OrthoDB" id="10257314at2759"/>
<organism evidence="6 7">
    <name type="scientific">Modicella reniformis</name>
    <dbReference type="NCBI Taxonomy" id="1440133"/>
    <lineage>
        <taxon>Eukaryota</taxon>
        <taxon>Fungi</taxon>
        <taxon>Fungi incertae sedis</taxon>
        <taxon>Mucoromycota</taxon>
        <taxon>Mortierellomycotina</taxon>
        <taxon>Mortierellomycetes</taxon>
        <taxon>Mortierellales</taxon>
        <taxon>Mortierellaceae</taxon>
        <taxon>Modicella</taxon>
    </lineage>
</organism>
<proteinExistence type="inferred from homology"/>
<sequence length="181" mass="20868">MNLVSTKPKAMLVDWEEQDDYLVLASSEMPAMAYCSFSAVKKERSWEQLRDPCYPRTSFSFNFWFLRLMAAGEGTLSLGRWFRWGNLKSMAGRRKRQWFHWEKNSVAIWDNRSTFHTGVPDFRPYNRRGFRVTFSGEIPYYDPNSGIQAQAWEATAKSIVAKQEVAKVKAEADGKASAQTA</sequence>
<reference evidence="6" key="1">
    <citation type="journal article" date="2020" name="Fungal Divers.">
        <title>Resolving the Mortierellaceae phylogeny through synthesis of multi-gene phylogenetics and phylogenomics.</title>
        <authorList>
            <person name="Vandepol N."/>
            <person name="Liber J."/>
            <person name="Desiro A."/>
            <person name="Na H."/>
            <person name="Kennedy M."/>
            <person name="Barry K."/>
            <person name="Grigoriev I.V."/>
            <person name="Miller A.N."/>
            <person name="O'Donnell K."/>
            <person name="Stajich J.E."/>
            <person name="Bonito G."/>
        </authorList>
    </citation>
    <scope>NUCLEOTIDE SEQUENCE</scope>
    <source>
        <strain evidence="6">MES-2147</strain>
    </source>
</reference>
<evidence type="ECO:0000313" key="7">
    <source>
        <dbReference type="Proteomes" id="UP000749646"/>
    </source>
</evidence>
<dbReference type="GO" id="GO:0005737">
    <property type="term" value="C:cytoplasm"/>
    <property type="evidence" value="ECO:0007669"/>
    <property type="project" value="TreeGrafter"/>
</dbReference>
<evidence type="ECO:0000256" key="5">
    <source>
        <dbReference type="ARBA" id="ARBA00023004"/>
    </source>
</evidence>
<dbReference type="InterPro" id="IPR051323">
    <property type="entry name" value="AtsK-like"/>
</dbReference>
<evidence type="ECO:0000256" key="3">
    <source>
        <dbReference type="ARBA" id="ARBA00022964"/>
    </source>
</evidence>